<evidence type="ECO:0000313" key="2">
    <source>
        <dbReference type="EMBL" id="EXJ78811.1"/>
    </source>
</evidence>
<dbReference type="OrthoDB" id="4161753at2759"/>
<feature type="compositionally biased region" description="Low complexity" evidence="1">
    <location>
        <begin position="59"/>
        <end position="91"/>
    </location>
</feature>
<dbReference type="HOGENOM" id="CLU_715713_0_0_1"/>
<keyword evidence="3" id="KW-1185">Reference proteome</keyword>
<organism evidence="2 3">
    <name type="scientific">Capronia coronata CBS 617.96</name>
    <dbReference type="NCBI Taxonomy" id="1182541"/>
    <lineage>
        <taxon>Eukaryota</taxon>
        <taxon>Fungi</taxon>
        <taxon>Dikarya</taxon>
        <taxon>Ascomycota</taxon>
        <taxon>Pezizomycotina</taxon>
        <taxon>Eurotiomycetes</taxon>
        <taxon>Chaetothyriomycetidae</taxon>
        <taxon>Chaetothyriales</taxon>
        <taxon>Herpotrichiellaceae</taxon>
        <taxon>Capronia</taxon>
    </lineage>
</organism>
<name>W9XPA9_9EURO</name>
<reference evidence="2 3" key="1">
    <citation type="submission" date="2013-03" db="EMBL/GenBank/DDBJ databases">
        <title>The Genome Sequence of Capronia coronata CBS 617.96.</title>
        <authorList>
            <consortium name="The Broad Institute Genomics Platform"/>
            <person name="Cuomo C."/>
            <person name="de Hoog S."/>
            <person name="Gorbushina A."/>
            <person name="Walker B."/>
            <person name="Young S.K."/>
            <person name="Zeng Q."/>
            <person name="Gargeya S."/>
            <person name="Fitzgerald M."/>
            <person name="Haas B."/>
            <person name="Abouelleil A."/>
            <person name="Allen A.W."/>
            <person name="Alvarado L."/>
            <person name="Arachchi H.M."/>
            <person name="Berlin A.M."/>
            <person name="Chapman S.B."/>
            <person name="Gainer-Dewar J."/>
            <person name="Goldberg J."/>
            <person name="Griggs A."/>
            <person name="Gujja S."/>
            <person name="Hansen M."/>
            <person name="Howarth C."/>
            <person name="Imamovic A."/>
            <person name="Ireland A."/>
            <person name="Larimer J."/>
            <person name="McCowan C."/>
            <person name="Murphy C."/>
            <person name="Pearson M."/>
            <person name="Poon T.W."/>
            <person name="Priest M."/>
            <person name="Roberts A."/>
            <person name="Saif S."/>
            <person name="Shea T."/>
            <person name="Sisk P."/>
            <person name="Sykes S."/>
            <person name="Wortman J."/>
            <person name="Nusbaum C."/>
            <person name="Birren B."/>
        </authorList>
    </citation>
    <scope>NUCLEOTIDE SEQUENCE [LARGE SCALE GENOMIC DNA]</scope>
    <source>
        <strain evidence="2 3">CBS 617.96</strain>
    </source>
</reference>
<accession>W9XPA9</accession>
<evidence type="ECO:0000313" key="3">
    <source>
        <dbReference type="Proteomes" id="UP000019484"/>
    </source>
</evidence>
<dbReference type="GeneID" id="19164058"/>
<evidence type="ECO:0000256" key="1">
    <source>
        <dbReference type="SAM" id="MobiDB-lite"/>
    </source>
</evidence>
<proteinExistence type="predicted"/>
<gene>
    <name evidence="2" type="ORF">A1O1_09213</name>
</gene>
<dbReference type="AlphaFoldDB" id="W9XPA9"/>
<dbReference type="RefSeq" id="XP_007728259.1">
    <property type="nucleotide sequence ID" value="XM_007730069.1"/>
</dbReference>
<sequence length="386" mass="40827">MMTSCADAVCALTQGLTSTGFLTSSSSIASSLTSSSSSPLSSCSDAICALTQGLSISSVSTSHGSSSPVTTSPSTLSIRTSSSLSRTTSTTPKPPLPTLPPTVISTASNGDVFSGVVSISDHKTSWISSTRISHLDRGTPVTILSTTRSASSVSVFRCGGFEISGHSSCTESPQLVLISKTTPPPSEQTEICGSWMGPLTTSSPAMVGKYNCAFPTDGTGLPGVNSPDVLQPFRPDEDLIDDFCKYMVLNDITIYSGRPDGKKAPGECAHYVMGRLLNQEELPFSANNNFGMTIAVAFDYNGCSSPDDKHKDGISFSDYGEHKCHDNLWKTLVNKCQFDNPEKMGLSKFPAVGGLLWKDCMRWTVLSVSDSYTPPDTLSGHDVIMS</sequence>
<protein>
    <submittedName>
        <fullName evidence="2">Uncharacterized protein</fullName>
    </submittedName>
</protein>
<comment type="caution">
    <text evidence="2">The sequence shown here is derived from an EMBL/GenBank/DDBJ whole genome shotgun (WGS) entry which is preliminary data.</text>
</comment>
<dbReference type="eggNOG" id="ENOG502T5QI">
    <property type="taxonomic scope" value="Eukaryota"/>
</dbReference>
<dbReference type="EMBL" id="AMWN01000011">
    <property type="protein sequence ID" value="EXJ78811.1"/>
    <property type="molecule type" value="Genomic_DNA"/>
</dbReference>
<dbReference type="Proteomes" id="UP000019484">
    <property type="component" value="Unassembled WGS sequence"/>
</dbReference>
<feature type="region of interest" description="Disordered" evidence="1">
    <location>
        <begin position="59"/>
        <end position="102"/>
    </location>
</feature>